<dbReference type="Pfam" id="PF07885">
    <property type="entry name" value="Ion_trans_2"/>
    <property type="match status" value="1"/>
</dbReference>
<dbReference type="eggNOG" id="KOG0498">
    <property type="taxonomic scope" value="Eukaryota"/>
</dbReference>
<feature type="coiled-coil region" evidence="1">
    <location>
        <begin position="699"/>
        <end position="766"/>
    </location>
</feature>
<dbReference type="PROSITE" id="PS50042">
    <property type="entry name" value="CNMP_BINDING_3"/>
    <property type="match status" value="1"/>
</dbReference>
<evidence type="ECO:0000313" key="6">
    <source>
        <dbReference type="Proteomes" id="UP000009168"/>
    </source>
</evidence>
<dbReference type="InterPro" id="IPR050818">
    <property type="entry name" value="KCNH_animal-type"/>
</dbReference>
<feature type="compositionally biased region" description="Basic and acidic residues" evidence="2">
    <location>
        <begin position="596"/>
        <end position="608"/>
    </location>
</feature>
<dbReference type="HOGENOM" id="CLU_287966_0_0_1"/>
<accession>Q22U34</accession>
<dbReference type="InterPro" id="IPR000595">
    <property type="entry name" value="cNMP-bd_dom"/>
</dbReference>
<dbReference type="PANTHER" id="PTHR10217">
    <property type="entry name" value="VOLTAGE AND LIGAND GATED POTASSIUM CHANNEL"/>
    <property type="match status" value="1"/>
</dbReference>
<dbReference type="KEGG" id="tet:TTHERM_00263490"/>
<dbReference type="Proteomes" id="UP000009168">
    <property type="component" value="Unassembled WGS sequence"/>
</dbReference>
<feature type="region of interest" description="Disordered" evidence="2">
    <location>
        <begin position="589"/>
        <end position="622"/>
    </location>
</feature>
<dbReference type="SMART" id="SM00100">
    <property type="entry name" value="cNMP"/>
    <property type="match status" value="1"/>
</dbReference>
<dbReference type="Gene3D" id="2.60.120.10">
    <property type="entry name" value="Jelly Rolls"/>
    <property type="match status" value="1"/>
</dbReference>
<feature type="transmembrane region" description="Helical" evidence="3">
    <location>
        <begin position="82"/>
        <end position="101"/>
    </location>
</feature>
<feature type="transmembrane region" description="Helical" evidence="3">
    <location>
        <begin position="121"/>
        <end position="141"/>
    </location>
</feature>
<dbReference type="AlphaFoldDB" id="Q22U34"/>
<dbReference type="EMBL" id="GG662830">
    <property type="protein sequence ID" value="EAR88853.2"/>
    <property type="molecule type" value="Genomic_DNA"/>
</dbReference>
<feature type="compositionally biased region" description="Polar residues" evidence="2">
    <location>
        <begin position="612"/>
        <end position="622"/>
    </location>
</feature>
<evidence type="ECO:0000313" key="5">
    <source>
        <dbReference type="EMBL" id="EAR88853.2"/>
    </source>
</evidence>
<dbReference type="Pfam" id="PF00027">
    <property type="entry name" value="cNMP_binding"/>
    <property type="match status" value="1"/>
</dbReference>
<dbReference type="Gene3D" id="1.10.287.70">
    <property type="match status" value="1"/>
</dbReference>
<evidence type="ECO:0000259" key="4">
    <source>
        <dbReference type="PROSITE" id="PS50042"/>
    </source>
</evidence>
<dbReference type="GeneID" id="7832006"/>
<evidence type="ECO:0000256" key="2">
    <source>
        <dbReference type="SAM" id="MobiDB-lite"/>
    </source>
</evidence>
<dbReference type="GO" id="GO:0042391">
    <property type="term" value="P:regulation of membrane potential"/>
    <property type="evidence" value="ECO:0007669"/>
    <property type="project" value="TreeGrafter"/>
</dbReference>
<keyword evidence="3" id="KW-1133">Transmembrane helix</keyword>
<gene>
    <name evidence="5" type="ORF">TTHERM_00263490</name>
</gene>
<dbReference type="InParanoid" id="Q22U34"/>
<proteinExistence type="predicted"/>
<dbReference type="CDD" id="cd00038">
    <property type="entry name" value="CAP_ED"/>
    <property type="match status" value="1"/>
</dbReference>
<evidence type="ECO:0000256" key="1">
    <source>
        <dbReference type="SAM" id="Coils"/>
    </source>
</evidence>
<name>Q22U34_TETTS</name>
<keyword evidence="3" id="KW-0812">Transmembrane</keyword>
<dbReference type="InterPro" id="IPR018490">
    <property type="entry name" value="cNMP-bd_dom_sf"/>
</dbReference>
<dbReference type="GO" id="GO:0005249">
    <property type="term" value="F:voltage-gated potassium channel activity"/>
    <property type="evidence" value="ECO:0007669"/>
    <property type="project" value="TreeGrafter"/>
</dbReference>
<feature type="transmembrane region" description="Helical" evidence="3">
    <location>
        <begin position="153"/>
        <end position="170"/>
    </location>
</feature>
<feature type="transmembrane region" description="Helical" evidence="3">
    <location>
        <begin position="18"/>
        <end position="40"/>
    </location>
</feature>
<feature type="domain" description="Cyclic nucleotide-binding" evidence="4">
    <location>
        <begin position="258"/>
        <end position="366"/>
    </location>
</feature>
<dbReference type="OrthoDB" id="312527at2759"/>
<keyword evidence="1" id="KW-0175">Coiled coil</keyword>
<sequence length="960" mass="112543">MELQLEIEKSSLNQIQEIFYLFILVFYSIAQSYNGSLKILRYLDYITFIKYLDIPQKVTEFETKLQLNDSIKNWMKLLKLEITVLILVHVACCIFLDIGQFESQQNQDSWLNKFDLDNSSIQQQYFSSLYFMVITICTIGYGDISPYTFNERLFIIIIAILSTNVTAYTFSQISEIVKFEDNKNESFNKLMTGINYQMKVGGLSMKLQQKVRKFYQYFHIQSQNSQNFANQFMNQLPQNLQEEVLLDLNKESINSIYLFKSLSNKCQQKISLQIKQKQLMPGEIILHEKELNNSLYFVNDGNLEIYSTLIINEKDDSLGTKFQQLQKKDVFGYEGFLLGEASSYSVKSSGSSIVSFIEKQVFLEILNQFPTDYEKFLFIKDQTVYGSVNTNVYKLKCISCGMTDHQLSKCPYISLSIKYKPHKQVNERSPYVRKRYRFSSLLKKIQFIQESAMEAQANNDQALIIEALNLLQSSVIKKSEKEEDIDQSASSLSLSVQINRHTIQNLDDLYPSLKDETQLKRIQSGVSLNHENFSRNSSKNIKSNENCSFINRDSKVISYKKERANEFDSHPFIVQQSQQQQHYSIFHSESQINSNEEQKEENSQKLESQKSINHGDQQQLIKQNMVRDVKSRTSSFHYNKNSELSPQRDKAHFDRNLSTNDDINTSQKTSLHQILKINNSQNKQAINKDFQETELSIIRQTFEERQKKSKQEYKQFQRELSQKIKLQNTPSLEDILSNSNKLQRVVKSLEKQKSNQNSQEENLSEKGFFRIFSLAAQGKFNNRKKSVTVDNLTMKENNDIPIQHSKQSLNASTQNTIQNYEILNNKVLNNVIENFQNTLTKKKVQEPQINSTEYQIRCKYDLQDIDMLLVRKQYILMQQKNLISDYIQVPDNEICIDSLHNYLYYYRAYNANNIIFKYNQKQFFKGKTSLSNKKRTTTQKKRQSKYLYSQIQKLNFQIKL</sequence>
<dbReference type="GO" id="GO:0005886">
    <property type="term" value="C:plasma membrane"/>
    <property type="evidence" value="ECO:0007669"/>
    <property type="project" value="TreeGrafter"/>
</dbReference>
<dbReference type="PANTHER" id="PTHR10217:SF435">
    <property type="entry name" value="POTASSIUM VOLTAGE-GATED CHANNEL PROTEIN EAG"/>
    <property type="match status" value="1"/>
</dbReference>
<dbReference type="RefSeq" id="XP_001009098.2">
    <property type="nucleotide sequence ID" value="XM_001009098.2"/>
</dbReference>
<dbReference type="InterPro" id="IPR013099">
    <property type="entry name" value="K_chnl_dom"/>
</dbReference>
<evidence type="ECO:0000256" key="3">
    <source>
        <dbReference type="SAM" id="Phobius"/>
    </source>
</evidence>
<organism evidence="5 6">
    <name type="scientific">Tetrahymena thermophila (strain SB210)</name>
    <dbReference type="NCBI Taxonomy" id="312017"/>
    <lineage>
        <taxon>Eukaryota</taxon>
        <taxon>Sar</taxon>
        <taxon>Alveolata</taxon>
        <taxon>Ciliophora</taxon>
        <taxon>Intramacronucleata</taxon>
        <taxon>Oligohymenophorea</taxon>
        <taxon>Hymenostomatida</taxon>
        <taxon>Tetrahymenina</taxon>
        <taxon>Tetrahymenidae</taxon>
        <taxon>Tetrahymena</taxon>
    </lineage>
</organism>
<protein>
    <submittedName>
        <fullName evidence="5">Cyclic nucleotide-binding domain protein</fullName>
    </submittedName>
</protein>
<dbReference type="Gene3D" id="1.10.287.630">
    <property type="entry name" value="Helix hairpin bin"/>
    <property type="match status" value="1"/>
</dbReference>
<keyword evidence="6" id="KW-1185">Reference proteome</keyword>
<dbReference type="InterPro" id="IPR014710">
    <property type="entry name" value="RmlC-like_jellyroll"/>
</dbReference>
<dbReference type="SUPFAM" id="SSF81324">
    <property type="entry name" value="Voltage-gated potassium channels"/>
    <property type="match status" value="1"/>
</dbReference>
<dbReference type="SUPFAM" id="SSF51206">
    <property type="entry name" value="cAMP-binding domain-like"/>
    <property type="match status" value="1"/>
</dbReference>
<keyword evidence="3" id="KW-0472">Membrane</keyword>
<reference evidence="6" key="1">
    <citation type="journal article" date="2006" name="PLoS Biol.">
        <title>Macronuclear genome sequence of the ciliate Tetrahymena thermophila, a model eukaryote.</title>
        <authorList>
            <person name="Eisen J.A."/>
            <person name="Coyne R.S."/>
            <person name="Wu M."/>
            <person name="Wu D."/>
            <person name="Thiagarajan M."/>
            <person name="Wortman J.R."/>
            <person name="Badger J.H."/>
            <person name="Ren Q."/>
            <person name="Amedeo P."/>
            <person name="Jones K.M."/>
            <person name="Tallon L.J."/>
            <person name="Delcher A.L."/>
            <person name="Salzberg S.L."/>
            <person name="Silva J.C."/>
            <person name="Haas B.J."/>
            <person name="Majoros W.H."/>
            <person name="Farzad M."/>
            <person name="Carlton J.M."/>
            <person name="Smith R.K. Jr."/>
            <person name="Garg J."/>
            <person name="Pearlman R.E."/>
            <person name="Karrer K.M."/>
            <person name="Sun L."/>
            <person name="Manning G."/>
            <person name="Elde N.C."/>
            <person name="Turkewitz A.P."/>
            <person name="Asai D.J."/>
            <person name="Wilkes D.E."/>
            <person name="Wang Y."/>
            <person name="Cai H."/>
            <person name="Collins K."/>
            <person name="Stewart B.A."/>
            <person name="Lee S.R."/>
            <person name="Wilamowska K."/>
            <person name="Weinberg Z."/>
            <person name="Ruzzo W.L."/>
            <person name="Wloga D."/>
            <person name="Gaertig J."/>
            <person name="Frankel J."/>
            <person name="Tsao C.-C."/>
            <person name="Gorovsky M.A."/>
            <person name="Keeling P.J."/>
            <person name="Waller R.F."/>
            <person name="Patron N.J."/>
            <person name="Cherry J.M."/>
            <person name="Stover N.A."/>
            <person name="Krieger C.J."/>
            <person name="del Toro C."/>
            <person name="Ryder H.F."/>
            <person name="Williamson S.C."/>
            <person name="Barbeau R.A."/>
            <person name="Hamilton E.P."/>
            <person name="Orias E."/>
        </authorList>
    </citation>
    <scope>NUCLEOTIDE SEQUENCE [LARGE SCALE GENOMIC DNA]</scope>
    <source>
        <strain evidence="6">SB210</strain>
    </source>
</reference>